<keyword evidence="3" id="KW-1185">Reference proteome</keyword>
<sequence length="262" mass="28194">MYTGIMLSKENGGGVRHEAVGNGGTLDVTCRKNECEQDSVDTKIATSPPRIARKTSITEISGARARDSVGSIAFSTQLSPPPAPLTDDRQSPPTLKTYRLTGFGGEIIDRKVKSLALSFFPTRQHTAPNTSHPNPSLNRVFGKDDNTDSSVVAWKRLLVDVTQAFSTHPASGFPCAVLFAALFNTATAQLFGGSVACESGSFYSLVAVDVLRLLFTLTSLLLPFHPYPPSSSTTSAAPSFLRHRRPTRITGILFIPTVDRLV</sequence>
<protein>
    <submittedName>
        <fullName evidence="2">Uncharacterized protein</fullName>
    </submittedName>
</protein>
<reference evidence="2 3" key="1">
    <citation type="journal article" date="2024" name="J Genomics">
        <title>Draft genome sequencing and assembly of Favolaschia claudopus CIRM-BRFM 2984 isolated from oak limbs.</title>
        <authorList>
            <person name="Navarro D."/>
            <person name="Drula E."/>
            <person name="Chaduli D."/>
            <person name="Cazenave R."/>
            <person name="Ahrendt S."/>
            <person name="Wang J."/>
            <person name="Lipzen A."/>
            <person name="Daum C."/>
            <person name="Barry K."/>
            <person name="Grigoriev I.V."/>
            <person name="Favel A."/>
            <person name="Rosso M.N."/>
            <person name="Martin F."/>
        </authorList>
    </citation>
    <scope>NUCLEOTIDE SEQUENCE [LARGE SCALE GENOMIC DNA]</scope>
    <source>
        <strain evidence="2 3">CIRM-BRFM 2984</strain>
    </source>
</reference>
<evidence type="ECO:0000256" key="1">
    <source>
        <dbReference type="SAM" id="MobiDB-lite"/>
    </source>
</evidence>
<evidence type="ECO:0000313" key="2">
    <source>
        <dbReference type="EMBL" id="KAK7039746.1"/>
    </source>
</evidence>
<organism evidence="2 3">
    <name type="scientific">Favolaschia claudopus</name>
    <dbReference type="NCBI Taxonomy" id="2862362"/>
    <lineage>
        <taxon>Eukaryota</taxon>
        <taxon>Fungi</taxon>
        <taxon>Dikarya</taxon>
        <taxon>Basidiomycota</taxon>
        <taxon>Agaricomycotina</taxon>
        <taxon>Agaricomycetes</taxon>
        <taxon>Agaricomycetidae</taxon>
        <taxon>Agaricales</taxon>
        <taxon>Marasmiineae</taxon>
        <taxon>Mycenaceae</taxon>
        <taxon>Favolaschia</taxon>
    </lineage>
</organism>
<proteinExistence type="predicted"/>
<gene>
    <name evidence="2" type="ORF">R3P38DRAFT_2769893</name>
</gene>
<dbReference type="AlphaFoldDB" id="A0AAW0CKW7"/>
<dbReference type="Proteomes" id="UP001362999">
    <property type="component" value="Unassembled WGS sequence"/>
</dbReference>
<comment type="caution">
    <text evidence="2">The sequence shown here is derived from an EMBL/GenBank/DDBJ whole genome shotgun (WGS) entry which is preliminary data.</text>
</comment>
<name>A0AAW0CKW7_9AGAR</name>
<dbReference type="EMBL" id="JAWWNJ010000016">
    <property type="protein sequence ID" value="KAK7039746.1"/>
    <property type="molecule type" value="Genomic_DNA"/>
</dbReference>
<evidence type="ECO:0000313" key="3">
    <source>
        <dbReference type="Proteomes" id="UP001362999"/>
    </source>
</evidence>
<accession>A0AAW0CKW7</accession>
<feature type="region of interest" description="Disordered" evidence="1">
    <location>
        <begin position="74"/>
        <end position="93"/>
    </location>
</feature>